<accession>A0A3B0ZAG3</accession>
<proteinExistence type="predicted"/>
<name>A0A3B0ZAG3_9ZZZZ</name>
<protein>
    <submittedName>
        <fullName evidence="1">Uncharacterized protein</fullName>
    </submittedName>
</protein>
<sequence>MAKKNRGTLKRFFGAGALPSEEQFSDLIDSSLNVIDEGFNKSPEHGFEISAQGDYERMLSFFRNSASQSPAWTISYDKNRDNLTFNKVDYDNSAKPVVTLNPKGQVGIAKDQPEWTLDVGGVVSAYGRIGASDADKKTIPADGQWHNITEVLSGCHGLEVMAGVGSPRTGKYALMNAIALNTFNPSGWFFNFLNLKKRIRYHQAYYFSFTNKLKLRWHGKGRQYTLQLRTNCNYGKEIQVRYYLTRLWFHEDMSESWAEQSKQIDP</sequence>
<gene>
    <name evidence="1" type="ORF">MNBD_GAMMA16-1528</name>
</gene>
<evidence type="ECO:0000313" key="1">
    <source>
        <dbReference type="EMBL" id="VAW85183.1"/>
    </source>
</evidence>
<reference evidence="1" key="1">
    <citation type="submission" date="2018-06" db="EMBL/GenBank/DDBJ databases">
        <authorList>
            <person name="Zhirakovskaya E."/>
        </authorList>
    </citation>
    <scope>NUCLEOTIDE SEQUENCE</scope>
</reference>
<dbReference type="AlphaFoldDB" id="A0A3B0ZAG3"/>
<organism evidence="1">
    <name type="scientific">hydrothermal vent metagenome</name>
    <dbReference type="NCBI Taxonomy" id="652676"/>
    <lineage>
        <taxon>unclassified sequences</taxon>
        <taxon>metagenomes</taxon>
        <taxon>ecological metagenomes</taxon>
    </lineage>
</organism>
<dbReference type="EMBL" id="UOFO01000061">
    <property type="protein sequence ID" value="VAW85183.1"/>
    <property type="molecule type" value="Genomic_DNA"/>
</dbReference>